<dbReference type="STRING" id="93759.A0A1R3KMG2"/>
<name>A0A1R3KMG2_9ROSI</name>
<dbReference type="InterPro" id="IPR029058">
    <property type="entry name" value="AB_hydrolase_fold"/>
</dbReference>
<sequence length="160" mass="18431">MEAEFAEIGTERVIKGFLTYRVTDPIMLAKGNLFGHSADTPISLPCWLSQEEVDYYVTKFDKNSGFSGGINFYRNFNRNWELMAPWVGAKINVPAKFIVGDLDRVYHMPGIKEYIHSGEFKKKVPLFQEIVVMEGVGHSINMEKADEINKHIDDFFRQFN</sequence>
<dbReference type="SUPFAM" id="SSF53474">
    <property type="entry name" value="alpha/beta-Hydrolases"/>
    <property type="match status" value="1"/>
</dbReference>
<comment type="similarity">
    <text evidence="2">Belongs to the AB hydrolase superfamily. Epoxide hydrolase family.</text>
</comment>
<keyword evidence="4" id="KW-1185">Reference proteome</keyword>
<dbReference type="AlphaFoldDB" id="A0A1R3KMG2"/>
<dbReference type="InterPro" id="IPR000639">
    <property type="entry name" value="Epox_hydrolase-like"/>
</dbReference>
<dbReference type="Gene3D" id="3.40.50.1820">
    <property type="entry name" value="alpha/beta hydrolase"/>
    <property type="match status" value="1"/>
</dbReference>
<dbReference type="Proteomes" id="UP000187203">
    <property type="component" value="Unassembled WGS sequence"/>
</dbReference>
<dbReference type="OrthoDB" id="7130006at2759"/>
<evidence type="ECO:0000256" key="2">
    <source>
        <dbReference type="ARBA" id="ARBA00038334"/>
    </source>
</evidence>
<reference evidence="4" key="1">
    <citation type="submission" date="2013-09" db="EMBL/GenBank/DDBJ databases">
        <title>Corchorus olitorius genome sequencing.</title>
        <authorList>
            <person name="Alam M."/>
            <person name="Haque M.S."/>
            <person name="Islam M.S."/>
            <person name="Emdad E.M."/>
            <person name="Islam M.M."/>
            <person name="Ahmed B."/>
            <person name="Halim A."/>
            <person name="Hossen Q.M.M."/>
            <person name="Hossain M.Z."/>
            <person name="Ahmed R."/>
            <person name="Khan M.M."/>
            <person name="Islam R."/>
            <person name="Rashid M.M."/>
            <person name="Khan S.A."/>
            <person name="Rahman M.S."/>
            <person name="Alam M."/>
            <person name="Yahiya A.S."/>
            <person name="Khan M.S."/>
            <person name="Azam M.S."/>
            <person name="Haque T."/>
            <person name="Lashkar M.Z.H."/>
            <person name="Akhand A.I."/>
            <person name="Morshed G."/>
            <person name="Roy S."/>
            <person name="Uddin K.S."/>
            <person name="Rabeya T."/>
            <person name="Hossain A.S."/>
            <person name="Chowdhury A."/>
            <person name="Snigdha A.R."/>
            <person name="Mortoza M.S."/>
            <person name="Matin S.A."/>
            <person name="Hoque S.M.E."/>
            <person name="Islam M.K."/>
            <person name="Roy D.K."/>
            <person name="Haider R."/>
            <person name="Moosa M.M."/>
            <person name="Elias S.M."/>
            <person name="Hasan A.M."/>
            <person name="Jahan S."/>
            <person name="Shafiuddin M."/>
            <person name="Mahmood N."/>
            <person name="Shommy N.S."/>
        </authorList>
    </citation>
    <scope>NUCLEOTIDE SEQUENCE [LARGE SCALE GENOMIC DNA]</scope>
    <source>
        <strain evidence="4">cv. O-4</strain>
    </source>
</reference>
<protein>
    <submittedName>
        <fullName evidence="3">Epoxide hydrolase-like protein</fullName>
    </submittedName>
</protein>
<evidence type="ECO:0000256" key="1">
    <source>
        <dbReference type="ARBA" id="ARBA00022801"/>
    </source>
</evidence>
<dbReference type="PRINTS" id="PR00412">
    <property type="entry name" value="EPOXHYDRLASE"/>
</dbReference>
<keyword evidence="1 3" id="KW-0378">Hydrolase</keyword>
<comment type="caution">
    <text evidence="3">The sequence shown here is derived from an EMBL/GenBank/DDBJ whole genome shotgun (WGS) entry which is preliminary data.</text>
</comment>
<dbReference type="PANTHER" id="PTHR43329">
    <property type="entry name" value="EPOXIDE HYDROLASE"/>
    <property type="match status" value="1"/>
</dbReference>
<accession>A0A1R3KMG2</accession>
<dbReference type="GO" id="GO:0016787">
    <property type="term" value="F:hydrolase activity"/>
    <property type="evidence" value="ECO:0007669"/>
    <property type="project" value="UniProtKB-KW"/>
</dbReference>
<proteinExistence type="inferred from homology"/>
<evidence type="ECO:0000313" key="4">
    <source>
        <dbReference type="Proteomes" id="UP000187203"/>
    </source>
</evidence>
<evidence type="ECO:0000313" key="3">
    <source>
        <dbReference type="EMBL" id="OMP08270.1"/>
    </source>
</evidence>
<dbReference type="EMBL" id="AWUE01012825">
    <property type="protein sequence ID" value="OMP08270.1"/>
    <property type="molecule type" value="Genomic_DNA"/>
</dbReference>
<organism evidence="3 4">
    <name type="scientific">Corchorus olitorius</name>
    <dbReference type="NCBI Taxonomy" id="93759"/>
    <lineage>
        <taxon>Eukaryota</taxon>
        <taxon>Viridiplantae</taxon>
        <taxon>Streptophyta</taxon>
        <taxon>Embryophyta</taxon>
        <taxon>Tracheophyta</taxon>
        <taxon>Spermatophyta</taxon>
        <taxon>Magnoliopsida</taxon>
        <taxon>eudicotyledons</taxon>
        <taxon>Gunneridae</taxon>
        <taxon>Pentapetalae</taxon>
        <taxon>rosids</taxon>
        <taxon>malvids</taxon>
        <taxon>Malvales</taxon>
        <taxon>Malvaceae</taxon>
        <taxon>Grewioideae</taxon>
        <taxon>Apeibeae</taxon>
        <taxon>Corchorus</taxon>
    </lineage>
</organism>
<gene>
    <name evidence="3" type="ORF">COLO4_06632</name>
</gene>